<evidence type="ECO:0000256" key="1">
    <source>
        <dbReference type="ARBA" id="ARBA00004429"/>
    </source>
</evidence>
<keyword evidence="4" id="KW-1003">Cell membrane</keyword>
<keyword evidence="6" id="KW-0029">Amino-acid transport</keyword>
<feature type="domain" description="ABC transmembrane type-1" evidence="10">
    <location>
        <begin position="16"/>
        <end position="208"/>
    </location>
</feature>
<evidence type="ECO:0000256" key="5">
    <source>
        <dbReference type="ARBA" id="ARBA00022692"/>
    </source>
</evidence>
<dbReference type="NCBIfam" id="TIGR01726">
    <property type="entry name" value="HEQRo_perm_3TM"/>
    <property type="match status" value="1"/>
</dbReference>
<dbReference type="GO" id="GO:0006865">
    <property type="term" value="P:amino acid transport"/>
    <property type="evidence" value="ECO:0007669"/>
    <property type="project" value="UniProtKB-KW"/>
</dbReference>
<dbReference type="InterPro" id="IPR010065">
    <property type="entry name" value="AA_ABC_transptr_permease_3TM"/>
</dbReference>
<reference evidence="11 12" key="1">
    <citation type="submission" date="2018-06" db="EMBL/GenBank/DDBJ databases">
        <title>Genomic Encyclopedia of Type Strains, Phase IV (KMG-IV): sequencing the most valuable type-strain genomes for metagenomic binning, comparative biology and taxonomic classification.</title>
        <authorList>
            <person name="Goeker M."/>
        </authorList>
    </citation>
    <scope>NUCLEOTIDE SEQUENCE [LARGE SCALE GENOMIC DNA]</scope>
    <source>
        <strain evidence="11 12">DSM 25619</strain>
    </source>
</reference>
<dbReference type="InterPro" id="IPR000515">
    <property type="entry name" value="MetI-like"/>
</dbReference>
<evidence type="ECO:0000256" key="6">
    <source>
        <dbReference type="ARBA" id="ARBA00022970"/>
    </source>
</evidence>
<evidence type="ECO:0000313" key="12">
    <source>
        <dbReference type="Proteomes" id="UP000252893"/>
    </source>
</evidence>
<evidence type="ECO:0000256" key="8">
    <source>
        <dbReference type="ARBA" id="ARBA00023136"/>
    </source>
</evidence>
<dbReference type="InterPro" id="IPR035906">
    <property type="entry name" value="MetI-like_sf"/>
</dbReference>
<comment type="caution">
    <text evidence="11">The sequence shown here is derived from an EMBL/GenBank/DDBJ whole genome shotgun (WGS) entry which is preliminary data.</text>
</comment>
<keyword evidence="12" id="KW-1185">Reference proteome</keyword>
<dbReference type="Gene3D" id="1.10.3720.10">
    <property type="entry name" value="MetI-like"/>
    <property type="match status" value="1"/>
</dbReference>
<organism evidence="11 12">
    <name type="scientific">Pseudochrobactrum asaccharolyticum</name>
    <dbReference type="NCBI Taxonomy" id="354351"/>
    <lineage>
        <taxon>Bacteria</taxon>
        <taxon>Pseudomonadati</taxon>
        <taxon>Pseudomonadota</taxon>
        <taxon>Alphaproteobacteria</taxon>
        <taxon>Hyphomicrobiales</taxon>
        <taxon>Brucellaceae</taxon>
        <taxon>Pseudochrobactrum</taxon>
    </lineage>
</organism>
<keyword evidence="7 9" id="KW-1133">Transmembrane helix</keyword>
<feature type="transmembrane region" description="Helical" evidence="9">
    <location>
        <begin position="189"/>
        <end position="211"/>
    </location>
</feature>
<dbReference type="AlphaFoldDB" id="A0A366E1P4"/>
<evidence type="ECO:0000256" key="3">
    <source>
        <dbReference type="ARBA" id="ARBA00022448"/>
    </source>
</evidence>
<feature type="transmembrane region" description="Helical" evidence="9">
    <location>
        <begin position="143"/>
        <end position="169"/>
    </location>
</feature>
<dbReference type="EMBL" id="QNRH01000003">
    <property type="protein sequence ID" value="RBO95719.1"/>
    <property type="molecule type" value="Genomic_DNA"/>
</dbReference>
<keyword evidence="3 9" id="KW-0813">Transport</keyword>
<protein>
    <submittedName>
        <fullName evidence="11">Polar amino acid transport system permease protein</fullName>
    </submittedName>
</protein>
<feature type="transmembrane region" description="Helical" evidence="9">
    <location>
        <begin position="20"/>
        <end position="43"/>
    </location>
</feature>
<sequence length="217" mass="23269">MITVISEQLHNWLPQLLGGLRISLIVTGMSLLIGIPLGFFLSLGVMSKIKATRWAALTLVEVGRGAPSLVLLQFAYFGLPSAGLTLTSWSASILALSWTTGAYTSEIIRAGLQSVPAGQREAAEAIGLTKLDMMRFIVVPQGLRIAIPALLGFAILIFQTTSLCFAIALPELTARAYEIGTNSFQYLPALVLAGLLYLLICIPATMIVGFIEARSHH</sequence>
<dbReference type="GO" id="GO:0022857">
    <property type="term" value="F:transmembrane transporter activity"/>
    <property type="evidence" value="ECO:0007669"/>
    <property type="project" value="InterPro"/>
</dbReference>
<dbReference type="CDD" id="cd06261">
    <property type="entry name" value="TM_PBP2"/>
    <property type="match status" value="1"/>
</dbReference>
<dbReference type="GO" id="GO:0043190">
    <property type="term" value="C:ATP-binding cassette (ABC) transporter complex"/>
    <property type="evidence" value="ECO:0007669"/>
    <property type="project" value="InterPro"/>
</dbReference>
<dbReference type="Pfam" id="PF00528">
    <property type="entry name" value="BPD_transp_1"/>
    <property type="match status" value="1"/>
</dbReference>
<evidence type="ECO:0000313" key="11">
    <source>
        <dbReference type="EMBL" id="RBO95719.1"/>
    </source>
</evidence>
<dbReference type="Proteomes" id="UP000252893">
    <property type="component" value="Unassembled WGS sequence"/>
</dbReference>
<comment type="similarity">
    <text evidence="2">Belongs to the binding-protein-dependent transport system permease family. HisMQ subfamily.</text>
</comment>
<dbReference type="RefSeq" id="WP_113944244.1">
    <property type="nucleotide sequence ID" value="NZ_JBHEEG010000004.1"/>
</dbReference>
<dbReference type="PROSITE" id="PS50928">
    <property type="entry name" value="ABC_TM1"/>
    <property type="match status" value="1"/>
</dbReference>
<proteinExistence type="inferred from homology"/>
<evidence type="ECO:0000256" key="9">
    <source>
        <dbReference type="RuleBase" id="RU363032"/>
    </source>
</evidence>
<evidence type="ECO:0000256" key="2">
    <source>
        <dbReference type="ARBA" id="ARBA00010072"/>
    </source>
</evidence>
<evidence type="ECO:0000256" key="4">
    <source>
        <dbReference type="ARBA" id="ARBA00022475"/>
    </source>
</evidence>
<dbReference type="OrthoDB" id="7190458at2"/>
<keyword evidence="8 9" id="KW-0472">Membrane</keyword>
<name>A0A366E1P4_9HYPH</name>
<accession>A0A366E1P4</accession>
<evidence type="ECO:0000259" key="10">
    <source>
        <dbReference type="PROSITE" id="PS50928"/>
    </source>
</evidence>
<evidence type="ECO:0000256" key="7">
    <source>
        <dbReference type="ARBA" id="ARBA00022989"/>
    </source>
</evidence>
<dbReference type="InterPro" id="IPR043429">
    <property type="entry name" value="ArtM/GltK/GlnP/TcyL/YhdX-like"/>
</dbReference>
<dbReference type="PANTHER" id="PTHR30614">
    <property type="entry name" value="MEMBRANE COMPONENT OF AMINO ACID ABC TRANSPORTER"/>
    <property type="match status" value="1"/>
</dbReference>
<keyword evidence="5 9" id="KW-0812">Transmembrane</keyword>
<dbReference type="PANTHER" id="PTHR30614:SF0">
    <property type="entry name" value="L-CYSTINE TRANSPORT SYSTEM PERMEASE PROTEIN TCYL"/>
    <property type="match status" value="1"/>
</dbReference>
<comment type="subcellular location">
    <subcellularLocation>
        <location evidence="1">Cell inner membrane</location>
        <topology evidence="1">Multi-pass membrane protein</topology>
    </subcellularLocation>
    <subcellularLocation>
        <location evidence="9">Cell membrane</location>
        <topology evidence="9">Multi-pass membrane protein</topology>
    </subcellularLocation>
</comment>
<dbReference type="SUPFAM" id="SSF161098">
    <property type="entry name" value="MetI-like"/>
    <property type="match status" value="1"/>
</dbReference>
<gene>
    <name evidence="11" type="ORF">DFR47_103283</name>
</gene>